<dbReference type="InterPro" id="IPR012340">
    <property type="entry name" value="NA-bd_OB-fold"/>
</dbReference>
<dbReference type="SMART" id="SM00316">
    <property type="entry name" value="S1"/>
    <property type="match status" value="1"/>
</dbReference>
<proteinExistence type="predicted"/>
<comment type="caution">
    <text evidence="2">The sequence shown here is derived from an EMBL/GenBank/DDBJ whole genome shotgun (WGS) entry which is preliminary data.</text>
</comment>
<dbReference type="PANTHER" id="PTHR47559">
    <property type="entry name" value="OS03G0844900 PROTEIN"/>
    <property type="match status" value="1"/>
</dbReference>
<reference evidence="2 3" key="1">
    <citation type="submission" date="2024-01" db="EMBL/GenBank/DDBJ databases">
        <title>The genomes of 5 underutilized Papilionoideae crops provide insights into root nodulation and disease resistanc.</title>
        <authorList>
            <person name="Yuan L."/>
        </authorList>
    </citation>
    <scope>NUCLEOTIDE SEQUENCE [LARGE SCALE GENOMIC DNA]</scope>
    <source>
        <strain evidence="2">ZHUSHIDOU_FW_LH</strain>
        <tissue evidence="2">Leaf</tissue>
    </source>
</reference>
<dbReference type="AlphaFoldDB" id="A0AAN9E5Y3"/>
<name>A0AAN9E5Y3_CROPI</name>
<gene>
    <name evidence="2" type="ORF">RIF29_41900</name>
</gene>
<dbReference type="InterPro" id="IPR052757">
    <property type="entry name" value="Ribosomal_protein_S1"/>
</dbReference>
<dbReference type="PROSITE" id="PS50126">
    <property type="entry name" value="S1"/>
    <property type="match status" value="1"/>
</dbReference>
<evidence type="ECO:0000313" key="2">
    <source>
        <dbReference type="EMBL" id="KAK7247024.1"/>
    </source>
</evidence>
<dbReference type="PANTHER" id="PTHR47559:SF1">
    <property type="entry name" value="OS03G0844900 PROTEIN"/>
    <property type="match status" value="1"/>
</dbReference>
<evidence type="ECO:0000259" key="1">
    <source>
        <dbReference type="PROSITE" id="PS50126"/>
    </source>
</evidence>
<protein>
    <recommendedName>
        <fullName evidence="1">S1 motif domain-containing protein</fullName>
    </recommendedName>
</protein>
<dbReference type="SUPFAM" id="SSF50249">
    <property type="entry name" value="Nucleic acid-binding proteins"/>
    <property type="match status" value="1"/>
</dbReference>
<dbReference type="EMBL" id="JAYWIO010000008">
    <property type="protein sequence ID" value="KAK7247024.1"/>
    <property type="molecule type" value="Genomic_DNA"/>
</dbReference>
<accession>A0AAN9E5Y3</accession>
<dbReference type="Proteomes" id="UP001372338">
    <property type="component" value="Unassembled WGS sequence"/>
</dbReference>
<dbReference type="GO" id="GO:0003676">
    <property type="term" value="F:nucleic acid binding"/>
    <property type="evidence" value="ECO:0007669"/>
    <property type="project" value="InterPro"/>
</dbReference>
<feature type="domain" description="S1 motif" evidence="1">
    <location>
        <begin position="166"/>
        <end position="240"/>
    </location>
</feature>
<dbReference type="InterPro" id="IPR003029">
    <property type="entry name" value="S1_domain"/>
</dbReference>
<evidence type="ECO:0000313" key="3">
    <source>
        <dbReference type="Proteomes" id="UP001372338"/>
    </source>
</evidence>
<organism evidence="2 3">
    <name type="scientific">Crotalaria pallida</name>
    <name type="common">Smooth rattlebox</name>
    <name type="synonym">Crotalaria striata</name>
    <dbReference type="NCBI Taxonomy" id="3830"/>
    <lineage>
        <taxon>Eukaryota</taxon>
        <taxon>Viridiplantae</taxon>
        <taxon>Streptophyta</taxon>
        <taxon>Embryophyta</taxon>
        <taxon>Tracheophyta</taxon>
        <taxon>Spermatophyta</taxon>
        <taxon>Magnoliopsida</taxon>
        <taxon>eudicotyledons</taxon>
        <taxon>Gunneridae</taxon>
        <taxon>Pentapetalae</taxon>
        <taxon>rosids</taxon>
        <taxon>fabids</taxon>
        <taxon>Fabales</taxon>
        <taxon>Fabaceae</taxon>
        <taxon>Papilionoideae</taxon>
        <taxon>50 kb inversion clade</taxon>
        <taxon>genistoids sensu lato</taxon>
        <taxon>core genistoids</taxon>
        <taxon>Crotalarieae</taxon>
        <taxon>Crotalaria</taxon>
    </lineage>
</organism>
<sequence>MSMSSSSTATLTSLSFLSLSQSQPSPLSLFSFPVSTKHAHHLFAKLPLSHTHTTKLLVSSNAEALDTGLLQHPSPSHSSPLHSQSTLHAVYSAVRIVSQIHDRLFKATANYLEDQYPEKTLQEIAESLLNSLISVKVVQADEDSQNLIFSEKEASWSRYSEQVKVGDIFEARVCSIEDYGAFVNLRFPDGLYHLTGIIHISEMSWDLVDDVRDILTEYDEVRVKVVSVDRKKSRISLSIKQLEEDPLLENLDIAPPQDGLARPKSLGGGNTSGILPLPGLGRILEELLQEDGIDDARIKRHGFGKQVVSQDLQLWLSNEPPTNQRFNLLARAGSQVQEIHLTTSLDQEAAAVRPKVVLSTTQLSAQPKVTNLRFEK</sequence>
<keyword evidence="3" id="KW-1185">Reference proteome</keyword>
<dbReference type="Gene3D" id="2.40.50.140">
    <property type="entry name" value="Nucleic acid-binding proteins"/>
    <property type="match status" value="1"/>
</dbReference>
<dbReference type="Pfam" id="PF00575">
    <property type="entry name" value="S1"/>
    <property type="match status" value="1"/>
</dbReference>